<comment type="caution">
    <text evidence="1">The sequence shown here is derived from an EMBL/GenBank/DDBJ whole genome shotgun (WGS) entry which is preliminary data.</text>
</comment>
<reference evidence="1 2" key="1">
    <citation type="submission" date="2020-08" db="EMBL/GenBank/DDBJ databases">
        <title>Genome public.</title>
        <authorList>
            <person name="Liu C."/>
            <person name="Sun Q."/>
        </authorList>
    </citation>
    <scope>NUCLEOTIDE SEQUENCE [LARGE SCALE GENOMIC DNA]</scope>
    <source>
        <strain evidence="1 2">BX2</strain>
    </source>
</reference>
<dbReference type="RefSeq" id="WP_186960168.1">
    <property type="nucleotide sequence ID" value="NZ_JACOOI010000016.1"/>
</dbReference>
<evidence type="ECO:0000313" key="1">
    <source>
        <dbReference type="EMBL" id="MBC5644267.1"/>
    </source>
</evidence>
<sequence length="135" mass="14785">MGLGIKTKYDFSDLKKAKAQLKKEVTNDMRIAGDLYLNVAVTKGSYQNRTGNLRSSNAYAITNDGKVIEEKVANTFSKTDAQKYALRAIQNASKAGDSLILVNGMPYASYVEKRGFDVSSMAYLQAADKLGVEDK</sequence>
<accession>A0ABR7E3E6</accession>
<dbReference type="Proteomes" id="UP000644010">
    <property type="component" value="Unassembled WGS sequence"/>
</dbReference>
<proteinExistence type="predicted"/>
<protein>
    <submittedName>
        <fullName evidence="1">Uncharacterized protein</fullName>
    </submittedName>
</protein>
<dbReference type="EMBL" id="JACOOI010000016">
    <property type="protein sequence ID" value="MBC5644267.1"/>
    <property type="molecule type" value="Genomic_DNA"/>
</dbReference>
<evidence type="ECO:0000313" key="2">
    <source>
        <dbReference type="Proteomes" id="UP000644010"/>
    </source>
</evidence>
<name>A0ABR7E3E6_9BACT</name>
<keyword evidence="2" id="KW-1185">Reference proteome</keyword>
<gene>
    <name evidence="1" type="ORF">H8S77_15405</name>
</gene>
<organism evidence="1 2">
    <name type="scientific">Parabacteroides segnis</name>
    <dbReference type="NCBI Taxonomy" id="2763058"/>
    <lineage>
        <taxon>Bacteria</taxon>
        <taxon>Pseudomonadati</taxon>
        <taxon>Bacteroidota</taxon>
        <taxon>Bacteroidia</taxon>
        <taxon>Bacteroidales</taxon>
        <taxon>Tannerellaceae</taxon>
        <taxon>Parabacteroides</taxon>
    </lineage>
</organism>